<protein>
    <submittedName>
        <fullName evidence="1">Uncharacterized protein</fullName>
    </submittedName>
</protein>
<dbReference type="AlphaFoldDB" id="A0A0E9T8A8"/>
<evidence type="ECO:0000313" key="1">
    <source>
        <dbReference type="EMBL" id="JAH49851.1"/>
    </source>
</evidence>
<organism evidence="1">
    <name type="scientific">Anguilla anguilla</name>
    <name type="common">European freshwater eel</name>
    <name type="synonym">Muraena anguilla</name>
    <dbReference type="NCBI Taxonomy" id="7936"/>
    <lineage>
        <taxon>Eukaryota</taxon>
        <taxon>Metazoa</taxon>
        <taxon>Chordata</taxon>
        <taxon>Craniata</taxon>
        <taxon>Vertebrata</taxon>
        <taxon>Euteleostomi</taxon>
        <taxon>Actinopterygii</taxon>
        <taxon>Neopterygii</taxon>
        <taxon>Teleostei</taxon>
        <taxon>Anguilliformes</taxon>
        <taxon>Anguillidae</taxon>
        <taxon>Anguilla</taxon>
    </lineage>
</organism>
<dbReference type="EMBL" id="GBXM01058726">
    <property type="protein sequence ID" value="JAH49851.1"/>
    <property type="molecule type" value="Transcribed_RNA"/>
</dbReference>
<name>A0A0E9T8A8_ANGAN</name>
<proteinExistence type="predicted"/>
<sequence>MNGHSSVIKDVQYKHQKQIIYVV</sequence>
<reference evidence="1" key="2">
    <citation type="journal article" date="2015" name="Fish Shellfish Immunol.">
        <title>Early steps in the European eel (Anguilla anguilla)-Vibrio vulnificus interaction in the gills: Role of the RtxA13 toxin.</title>
        <authorList>
            <person name="Callol A."/>
            <person name="Pajuelo D."/>
            <person name="Ebbesson L."/>
            <person name="Teles M."/>
            <person name="MacKenzie S."/>
            <person name="Amaro C."/>
        </authorList>
    </citation>
    <scope>NUCLEOTIDE SEQUENCE</scope>
</reference>
<reference evidence="1" key="1">
    <citation type="submission" date="2014-11" db="EMBL/GenBank/DDBJ databases">
        <authorList>
            <person name="Amaro Gonzalez C."/>
        </authorList>
    </citation>
    <scope>NUCLEOTIDE SEQUENCE</scope>
</reference>
<accession>A0A0E9T8A8</accession>